<dbReference type="Gene3D" id="2.60.40.10">
    <property type="entry name" value="Immunoglobulins"/>
    <property type="match status" value="1"/>
</dbReference>
<keyword evidence="3" id="KW-1015">Disulfide bond</keyword>
<reference evidence="8" key="1">
    <citation type="submission" date="2025-08" db="UniProtKB">
        <authorList>
            <consortium name="RefSeq"/>
        </authorList>
    </citation>
    <scope>IDENTIFICATION</scope>
    <source>
        <tissue evidence="8">Muscle</tissue>
    </source>
</reference>
<keyword evidence="2" id="KW-0677">Repeat</keyword>
<dbReference type="RefSeq" id="XP_013789690.2">
    <property type="nucleotide sequence ID" value="XM_013934236.2"/>
</dbReference>
<dbReference type="SMART" id="SM00409">
    <property type="entry name" value="IG"/>
    <property type="match status" value="1"/>
</dbReference>
<evidence type="ECO:0000313" key="7">
    <source>
        <dbReference type="Proteomes" id="UP000694941"/>
    </source>
</evidence>
<organism evidence="7 8">
    <name type="scientific">Limulus polyphemus</name>
    <name type="common">Atlantic horseshoe crab</name>
    <dbReference type="NCBI Taxonomy" id="6850"/>
    <lineage>
        <taxon>Eukaryota</taxon>
        <taxon>Metazoa</taxon>
        <taxon>Ecdysozoa</taxon>
        <taxon>Arthropoda</taxon>
        <taxon>Chelicerata</taxon>
        <taxon>Merostomata</taxon>
        <taxon>Xiphosura</taxon>
        <taxon>Limulidae</taxon>
        <taxon>Limulus</taxon>
    </lineage>
</organism>
<feature type="compositionally biased region" description="Polar residues" evidence="5">
    <location>
        <begin position="188"/>
        <end position="200"/>
    </location>
</feature>
<dbReference type="InterPro" id="IPR013783">
    <property type="entry name" value="Ig-like_fold"/>
</dbReference>
<dbReference type="SMART" id="SM00408">
    <property type="entry name" value="IGc2"/>
    <property type="match status" value="1"/>
</dbReference>
<dbReference type="Pfam" id="PF07679">
    <property type="entry name" value="I-set"/>
    <property type="match status" value="1"/>
</dbReference>
<keyword evidence="1" id="KW-0732">Signal</keyword>
<dbReference type="InterPro" id="IPR007110">
    <property type="entry name" value="Ig-like_dom"/>
</dbReference>
<dbReference type="InterPro" id="IPR003598">
    <property type="entry name" value="Ig_sub2"/>
</dbReference>
<dbReference type="PANTHER" id="PTHR12231:SF253">
    <property type="entry name" value="DPR-INTERACTING PROTEIN ETA, ISOFORM B-RELATED"/>
    <property type="match status" value="1"/>
</dbReference>
<feature type="region of interest" description="Disordered" evidence="5">
    <location>
        <begin position="131"/>
        <end position="200"/>
    </location>
</feature>
<dbReference type="InterPro" id="IPR013098">
    <property type="entry name" value="Ig_I-set"/>
</dbReference>
<dbReference type="PANTHER" id="PTHR12231">
    <property type="entry name" value="CTX-RELATED TYPE I TRANSMEMBRANE PROTEIN"/>
    <property type="match status" value="1"/>
</dbReference>
<keyword evidence="7" id="KW-1185">Reference proteome</keyword>
<dbReference type="InterPro" id="IPR051170">
    <property type="entry name" value="Neural/epithelial_adhesion"/>
</dbReference>
<dbReference type="GeneID" id="106473552"/>
<evidence type="ECO:0000259" key="6">
    <source>
        <dbReference type="PROSITE" id="PS50835"/>
    </source>
</evidence>
<protein>
    <submittedName>
        <fullName evidence="8">Protein amalgam-like</fullName>
    </submittedName>
</protein>
<dbReference type="PROSITE" id="PS50835">
    <property type="entry name" value="IG_LIKE"/>
    <property type="match status" value="1"/>
</dbReference>
<gene>
    <name evidence="8" type="primary">LOC106473552</name>
</gene>
<evidence type="ECO:0000256" key="2">
    <source>
        <dbReference type="ARBA" id="ARBA00022737"/>
    </source>
</evidence>
<evidence type="ECO:0000313" key="8">
    <source>
        <dbReference type="RefSeq" id="XP_013789690.2"/>
    </source>
</evidence>
<evidence type="ECO:0000256" key="5">
    <source>
        <dbReference type="SAM" id="MobiDB-lite"/>
    </source>
</evidence>
<dbReference type="Proteomes" id="UP000694941">
    <property type="component" value="Unplaced"/>
</dbReference>
<proteinExistence type="predicted"/>
<dbReference type="SUPFAM" id="SSF48726">
    <property type="entry name" value="Immunoglobulin"/>
    <property type="match status" value="1"/>
</dbReference>
<evidence type="ECO:0000256" key="3">
    <source>
        <dbReference type="ARBA" id="ARBA00023157"/>
    </source>
</evidence>
<feature type="domain" description="Ig-like" evidence="6">
    <location>
        <begin position="20"/>
        <end position="111"/>
    </location>
</feature>
<dbReference type="InterPro" id="IPR036179">
    <property type="entry name" value="Ig-like_dom_sf"/>
</dbReference>
<dbReference type="CDD" id="cd00096">
    <property type="entry name" value="Ig"/>
    <property type="match status" value="1"/>
</dbReference>
<evidence type="ECO:0000256" key="4">
    <source>
        <dbReference type="ARBA" id="ARBA00023319"/>
    </source>
</evidence>
<evidence type="ECO:0000256" key="1">
    <source>
        <dbReference type="ARBA" id="ARBA00022729"/>
    </source>
</evidence>
<accession>A0ABM1BVW0</accession>
<keyword evidence="4" id="KW-0393">Immunoglobulin domain</keyword>
<sequence length="223" mass="24458">MNGVPPSVSQRMLLQIYFQPEVKIKNSKIGAHLGATALLSCHIEALPFPEIVWDKNVDTKITSGLKHEIDVAIKKYQIQSVLRVRNLQPFDFGMYKCIAINSLGRTEGEIQLYEIPWPTLTPTTMVLSMSSTSQGTSSWNGMPNLSELVGDHTHSPKELPQAAKEGSSLYDETSNARGSKSVELNEPRQPSVSGHKGNSQSVTSSVSVFGFCVLPFIVLEVIT</sequence>
<dbReference type="InterPro" id="IPR003599">
    <property type="entry name" value="Ig_sub"/>
</dbReference>
<name>A0ABM1BVW0_LIMPO</name>